<protein>
    <recommendedName>
        <fullName evidence="4">Peptidase C51 domain-containing protein</fullName>
    </recommendedName>
</protein>
<accession>A0A1I4FID1</accession>
<dbReference type="AlphaFoldDB" id="A0A1I4FID1"/>
<reference evidence="1 3" key="1">
    <citation type="submission" date="2016-10" db="EMBL/GenBank/DDBJ databases">
        <authorList>
            <person name="de Groot N.N."/>
        </authorList>
    </citation>
    <scope>NUCLEOTIDE SEQUENCE [LARGE SCALE GENOMIC DNA]</scope>
    <source>
        <strain evidence="1 3">M79</strain>
    </source>
</reference>
<dbReference type="RefSeq" id="WP_074750413.1">
    <property type="nucleotide sequence ID" value="NZ_FOTJ01000002.1"/>
</dbReference>
<dbReference type="Proteomes" id="UP000181969">
    <property type="component" value="Unassembled WGS sequence"/>
</dbReference>
<name>A0A1I4FID1_9LACT</name>
<sequence>MVISNAEALKLLQGRVGTKVGNGMCGSLASQMLEYVAGYSFDGEEPGANDDNSIEPFAPGVDMTSSWSVYTTTHWSEIGYNYINNPANSALRAGDIFFVSPARSGIWSGHSGIVLSNVNGIVTTLEQNVDANGDGVGEPWVHQFTSNSGKGSIAWFGGVDGIVRPCEQVNIKEIQKIKGDEEDMKIISISTNADYYGKKYKAGACFCLNGSDLRYIERPQTLNNLRAIGVPFFKMNHVDLLYIIQDLGLKIIN</sequence>
<gene>
    <name evidence="1" type="ORF">SAMN05216438_1023</name>
    <name evidence="2" type="ORF">SAMN05216438_10787</name>
</gene>
<organism evidence="1 3">
    <name type="scientific">Lactococcus garvieae</name>
    <dbReference type="NCBI Taxonomy" id="1363"/>
    <lineage>
        <taxon>Bacteria</taxon>
        <taxon>Bacillati</taxon>
        <taxon>Bacillota</taxon>
        <taxon>Bacilli</taxon>
        <taxon>Lactobacillales</taxon>
        <taxon>Streptococcaceae</taxon>
        <taxon>Lactococcus</taxon>
    </lineage>
</organism>
<dbReference type="EMBL" id="FOTJ01000002">
    <property type="protein sequence ID" value="SFL17698.1"/>
    <property type="molecule type" value="Genomic_DNA"/>
</dbReference>
<dbReference type="Gene3D" id="3.90.1720.60">
    <property type="match status" value="1"/>
</dbReference>
<evidence type="ECO:0008006" key="4">
    <source>
        <dbReference type="Google" id="ProtNLM"/>
    </source>
</evidence>
<evidence type="ECO:0000313" key="3">
    <source>
        <dbReference type="Proteomes" id="UP000181969"/>
    </source>
</evidence>
<proteinExistence type="predicted"/>
<evidence type="ECO:0000313" key="1">
    <source>
        <dbReference type="EMBL" id="SFL17698.1"/>
    </source>
</evidence>
<evidence type="ECO:0000313" key="2">
    <source>
        <dbReference type="EMBL" id="SFL38499.1"/>
    </source>
</evidence>
<dbReference type="EMBL" id="FOTJ01000007">
    <property type="protein sequence ID" value="SFL38499.1"/>
    <property type="molecule type" value="Genomic_DNA"/>
</dbReference>